<feature type="non-terminal residue" evidence="2">
    <location>
        <position position="1"/>
    </location>
</feature>
<protein>
    <submittedName>
        <fullName evidence="2">Uncharacterized protein</fullName>
    </submittedName>
</protein>
<dbReference type="Proteomes" id="UP000258309">
    <property type="component" value="Unassembled WGS sequence"/>
</dbReference>
<gene>
    <name evidence="2" type="ORF">B7463_g12381</name>
</gene>
<keyword evidence="3" id="KW-1185">Reference proteome</keyword>
<name>A0A3E2GRY4_SCYLI</name>
<feature type="transmembrane region" description="Helical" evidence="1">
    <location>
        <begin position="20"/>
        <end position="39"/>
    </location>
</feature>
<organism evidence="2 3">
    <name type="scientific">Scytalidium lignicola</name>
    <name type="common">Hyphomycete</name>
    <dbReference type="NCBI Taxonomy" id="5539"/>
    <lineage>
        <taxon>Eukaryota</taxon>
        <taxon>Fungi</taxon>
        <taxon>Dikarya</taxon>
        <taxon>Ascomycota</taxon>
        <taxon>Pezizomycotina</taxon>
        <taxon>Leotiomycetes</taxon>
        <taxon>Leotiomycetes incertae sedis</taxon>
        <taxon>Scytalidium</taxon>
    </lineage>
</organism>
<dbReference type="InterPro" id="IPR050587">
    <property type="entry name" value="GNT1/Glycosyltrans_8"/>
</dbReference>
<dbReference type="EMBL" id="NCSJ02000548">
    <property type="protein sequence ID" value="RFU23961.1"/>
    <property type="molecule type" value="Genomic_DNA"/>
</dbReference>
<keyword evidence="1" id="KW-0812">Transmembrane</keyword>
<dbReference type="PANTHER" id="PTHR11183">
    <property type="entry name" value="GLYCOGENIN SUBFAMILY MEMBER"/>
    <property type="match status" value="1"/>
</dbReference>
<accession>A0A3E2GRY4</accession>
<keyword evidence="1" id="KW-0472">Membrane</keyword>
<comment type="caution">
    <text evidence="2">The sequence shown here is derived from an EMBL/GenBank/DDBJ whole genome shotgun (WGS) entry which is preliminary data.</text>
</comment>
<dbReference type="OMA" id="MILPRWP"/>
<evidence type="ECO:0000256" key="1">
    <source>
        <dbReference type="SAM" id="Phobius"/>
    </source>
</evidence>
<dbReference type="SUPFAM" id="SSF53448">
    <property type="entry name" value="Nucleotide-diphospho-sugar transferases"/>
    <property type="match status" value="1"/>
</dbReference>
<dbReference type="InterPro" id="IPR029044">
    <property type="entry name" value="Nucleotide-diphossugar_trans"/>
</dbReference>
<sequence>MAGTRILPRRLLQLFGSRIVHVLLIIAVLGFSTQFLIIYTSDPSFPPYRVRQPRITHRLDSSSIDWSEFKYVQYATSPESLCNAVMIWRDMEHIGSRGQRLMYYPSDWSVDEIDELTDGKHLTPIARLLHTAETEYYVKLRPIEELRLDQKVEERWPEAYTSLLAFNLTEYKRVLVFDSGSLLKRNIDELFLIPSAPVTMPYVYFGPAEGWKLSSSMVLIQPSTQAFVKVSKAVKEAKDDESDVDILNKLYEGKISMLPQRPYSLAAGEFRRQNHRAYLGNSYDSWDPDRVFEEAKFMHFFDEPMPKPWIRAPQMLLNKYMPQCSRSEWFGASDCRDRAMWFKLYSDYEEKRKAVCGAGFELKDQALLFDPDVTLEDESHSDEV</sequence>
<proteinExistence type="predicted"/>
<evidence type="ECO:0000313" key="2">
    <source>
        <dbReference type="EMBL" id="RFU23961.1"/>
    </source>
</evidence>
<keyword evidence="1" id="KW-1133">Transmembrane helix</keyword>
<dbReference type="STRING" id="5539.A0A3E2GRY4"/>
<feature type="non-terminal residue" evidence="2">
    <location>
        <position position="384"/>
    </location>
</feature>
<dbReference type="AlphaFoldDB" id="A0A3E2GRY4"/>
<reference evidence="2 3" key="1">
    <citation type="submission" date="2018-05" db="EMBL/GenBank/DDBJ databases">
        <title>Draft genome sequence of Scytalidium lignicola DSM 105466, a ubiquitous saprotrophic fungus.</title>
        <authorList>
            <person name="Buettner E."/>
            <person name="Gebauer A.M."/>
            <person name="Hofrichter M."/>
            <person name="Liers C."/>
            <person name="Kellner H."/>
        </authorList>
    </citation>
    <scope>NUCLEOTIDE SEQUENCE [LARGE SCALE GENOMIC DNA]</scope>
    <source>
        <strain evidence="2 3">DSM 105466</strain>
    </source>
</reference>
<evidence type="ECO:0000313" key="3">
    <source>
        <dbReference type="Proteomes" id="UP000258309"/>
    </source>
</evidence>
<dbReference type="OrthoDB" id="2014201at2759"/>
<dbReference type="Gene3D" id="3.90.550.10">
    <property type="entry name" value="Spore Coat Polysaccharide Biosynthesis Protein SpsA, Chain A"/>
    <property type="match status" value="1"/>
</dbReference>